<dbReference type="NCBIfam" id="NF003280">
    <property type="entry name" value="PRK04270.1"/>
    <property type="match status" value="1"/>
</dbReference>
<dbReference type="GO" id="GO:0000495">
    <property type="term" value="P:box H/ACA sno(s)RNA 3'-end processing"/>
    <property type="evidence" value="ECO:0007669"/>
    <property type="project" value="TreeGrafter"/>
</dbReference>
<dbReference type="NCBIfam" id="TIGR00425">
    <property type="entry name" value="CBF5"/>
    <property type="match status" value="1"/>
</dbReference>
<dbReference type="SMART" id="SM00359">
    <property type="entry name" value="PUA"/>
    <property type="match status" value="1"/>
</dbReference>
<dbReference type="InterPro" id="IPR036974">
    <property type="entry name" value="PUA_sf"/>
</dbReference>
<dbReference type="HAMAP" id="MF_01081">
    <property type="entry name" value="TruB_arch"/>
    <property type="match status" value="1"/>
</dbReference>
<accession>A0A0F9RBU5</accession>
<evidence type="ECO:0000256" key="1">
    <source>
        <dbReference type="ARBA" id="ARBA00022694"/>
    </source>
</evidence>
<dbReference type="InterPro" id="IPR012960">
    <property type="entry name" value="Dyskerin-like"/>
</dbReference>
<sequence length="334" mass="37838">MELSEFKLPSDEPEQLLVKSQDVTKPIYGSDPEKRSVEKLLQYGVINLDKPSGPTSHEVVSWVRKVLGITNAGHGGTLDPKVTGILPCALGRATRVLSALLNAGKEYIGVLYLHSPEELKRVEKVFKLFTGKIYQRPPIKSSVARRLRIREIYYSKVIEMKGNHVLFRIGCEAGTYIRKFCFDIGEALCSGAHMLELRRTKVGKFTERSNLATLQNLKDAYTIYQMEGDDYYLRKILFPMEKMVSHLPKIYIRDTAVDAICHGADLASAGVCYVDARIKPNMRVALMTLKKELIGFGTSLKKAMQIYKAKSGILVKTKKIFMERGIYPRWDERK</sequence>
<evidence type="ECO:0000313" key="5">
    <source>
        <dbReference type="EMBL" id="KKN54030.1"/>
    </source>
</evidence>
<dbReference type="EMBL" id="LAZR01000946">
    <property type="protein sequence ID" value="KKN54030.1"/>
    <property type="molecule type" value="Genomic_DNA"/>
</dbReference>
<protein>
    <submittedName>
        <fullName evidence="5">Uncharacterized protein</fullName>
    </submittedName>
</protein>
<dbReference type="GO" id="GO:0009982">
    <property type="term" value="F:pseudouridine synthase activity"/>
    <property type="evidence" value="ECO:0007669"/>
    <property type="project" value="InterPro"/>
</dbReference>
<organism evidence="5">
    <name type="scientific">marine sediment metagenome</name>
    <dbReference type="NCBI Taxonomy" id="412755"/>
    <lineage>
        <taxon>unclassified sequences</taxon>
        <taxon>metagenomes</taxon>
        <taxon>ecological metagenomes</taxon>
    </lineage>
</organism>
<dbReference type="InterPro" id="IPR015947">
    <property type="entry name" value="PUA-like_sf"/>
</dbReference>
<dbReference type="SUPFAM" id="SSF88697">
    <property type="entry name" value="PUA domain-like"/>
    <property type="match status" value="1"/>
</dbReference>
<proteinExistence type="inferred from homology"/>
<dbReference type="Pfam" id="PF01509">
    <property type="entry name" value="TruB_N"/>
    <property type="match status" value="1"/>
</dbReference>
<dbReference type="CDD" id="cd02572">
    <property type="entry name" value="PseudoU_synth_hDyskerin"/>
    <property type="match status" value="1"/>
</dbReference>
<comment type="caution">
    <text evidence="5">The sequence shown here is derived from an EMBL/GenBank/DDBJ whole genome shotgun (WGS) entry which is preliminary data.</text>
</comment>
<feature type="domain" description="Dyskerin-like" evidence="4">
    <location>
        <begin position="2"/>
        <end position="60"/>
    </location>
</feature>
<dbReference type="GO" id="GO:0031120">
    <property type="term" value="P:snRNA pseudouridine synthesis"/>
    <property type="evidence" value="ECO:0007669"/>
    <property type="project" value="TreeGrafter"/>
</dbReference>
<gene>
    <name evidence="5" type="ORF">LCGC14_0596450</name>
</gene>
<dbReference type="PANTHER" id="PTHR23127">
    <property type="entry name" value="CENTROMERE/MICROTUBULE BINDING PROTEIN CBF5"/>
    <property type="match status" value="1"/>
</dbReference>
<dbReference type="AlphaFoldDB" id="A0A0F9RBU5"/>
<dbReference type="InterPro" id="IPR020103">
    <property type="entry name" value="PsdUridine_synth_cat_dom_sf"/>
</dbReference>
<dbReference type="Gene3D" id="2.30.130.10">
    <property type="entry name" value="PUA domain"/>
    <property type="match status" value="1"/>
</dbReference>
<reference evidence="5" key="1">
    <citation type="journal article" date="2015" name="Nature">
        <title>Complex archaea that bridge the gap between prokaryotes and eukaryotes.</title>
        <authorList>
            <person name="Spang A."/>
            <person name="Saw J.H."/>
            <person name="Jorgensen S.L."/>
            <person name="Zaremba-Niedzwiedzka K."/>
            <person name="Martijn J."/>
            <person name="Lind A.E."/>
            <person name="van Eijk R."/>
            <person name="Schleper C."/>
            <person name="Guy L."/>
            <person name="Ettema T.J."/>
        </authorList>
    </citation>
    <scope>NUCLEOTIDE SEQUENCE</scope>
</reference>
<dbReference type="SMART" id="SM01136">
    <property type="entry name" value="DKCLD"/>
    <property type="match status" value="1"/>
</dbReference>
<dbReference type="PROSITE" id="PS50890">
    <property type="entry name" value="PUA"/>
    <property type="match status" value="1"/>
</dbReference>
<dbReference type="FunFam" id="3.30.2350.10:FF:000001">
    <property type="entry name" value="H/ACA ribonucleoprotein complex subunit CBF5"/>
    <property type="match status" value="1"/>
</dbReference>
<evidence type="ECO:0000256" key="2">
    <source>
        <dbReference type="ARBA" id="ARBA00023235"/>
    </source>
</evidence>
<dbReference type="InterPro" id="IPR004802">
    <property type="entry name" value="tRNA_PsdUridine_synth_B_fam"/>
</dbReference>
<dbReference type="GO" id="GO:1990481">
    <property type="term" value="P:mRNA pseudouridine synthesis"/>
    <property type="evidence" value="ECO:0007669"/>
    <property type="project" value="TreeGrafter"/>
</dbReference>
<dbReference type="CDD" id="cd21148">
    <property type="entry name" value="PUA_Cbf5"/>
    <property type="match status" value="1"/>
</dbReference>
<evidence type="ECO:0000259" key="3">
    <source>
        <dbReference type="SMART" id="SM00359"/>
    </source>
</evidence>
<dbReference type="InterPro" id="IPR026326">
    <property type="entry name" value="TruB_arch"/>
</dbReference>
<dbReference type="GO" id="GO:0008033">
    <property type="term" value="P:tRNA processing"/>
    <property type="evidence" value="ECO:0007669"/>
    <property type="project" value="UniProtKB-KW"/>
</dbReference>
<dbReference type="PANTHER" id="PTHR23127:SF0">
    <property type="entry name" value="H_ACA RIBONUCLEOPROTEIN COMPLEX SUBUNIT DKC1"/>
    <property type="match status" value="1"/>
</dbReference>
<dbReference type="Pfam" id="PF08068">
    <property type="entry name" value="DKCLD"/>
    <property type="match status" value="1"/>
</dbReference>
<dbReference type="InterPro" id="IPR002478">
    <property type="entry name" value="PUA"/>
</dbReference>
<name>A0A0F9RBU5_9ZZZZ</name>
<evidence type="ECO:0000259" key="4">
    <source>
        <dbReference type="SMART" id="SM01136"/>
    </source>
</evidence>
<dbReference type="GO" id="GO:0031118">
    <property type="term" value="P:rRNA pseudouridine synthesis"/>
    <property type="evidence" value="ECO:0007669"/>
    <property type="project" value="TreeGrafter"/>
</dbReference>
<dbReference type="InterPro" id="IPR002501">
    <property type="entry name" value="PsdUridine_synth_N"/>
</dbReference>
<dbReference type="InterPro" id="IPR032819">
    <property type="entry name" value="TruB_C"/>
</dbReference>
<dbReference type="SUPFAM" id="SSF55120">
    <property type="entry name" value="Pseudouridine synthase"/>
    <property type="match status" value="1"/>
</dbReference>
<keyword evidence="1" id="KW-0819">tRNA processing</keyword>
<dbReference type="Pfam" id="PF16198">
    <property type="entry name" value="TruB_C_2"/>
    <property type="match status" value="1"/>
</dbReference>
<dbReference type="Gene3D" id="3.30.2350.10">
    <property type="entry name" value="Pseudouridine synthase"/>
    <property type="match status" value="1"/>
</dbReference>
<dbReference type="Pfam" id="PF01472">
    <property type="entry name" value="PUA"/>
    <property type="match status" value="1"/>
</dbReference>
<keyword evidence="2" id="KW-0413">Isomerase</keyword>
<feature type="domain" description="PUA" evidence="3">
    <location>
        <begin position="248"/>
        <end position="322"/>
    </location>
</feature>
<dbReference type="GO" id="GO:0003723">
    <property type="term" value="F:RNA binding"/>
    <property type="evidence" value="ECO:0007669"/>
    <property type="project" value="InterPro"/>
</dbReference>